<feature type="domain" description="BURP" evidence="2">
    <location>
        <begin position="357"/>
        <end position="430"/>
    </location>
</feature>
<comment type="caution">
    <text evidence="3">The sequence shown here is derived from an EMBL/GenBank/DDBJ whole genome shotgun (WGS) entry which is preliminary data.</text>
</comment>
<protein>
    <recommendedName>
        <fullName evidence="2">BURP domain-containing protein</fullName>
    </recommendedName>
</protein>
<dbReference type="InterPro" id="IPR001920">
    <property type="entry name" value="Asp/Glu_race"/>
</dbReference>
<proteinExistence type="predicted"/>
<dbReference type="Pfam" id="PF03181">
    <property type="entry name" value="BURP"/>
    <property type="match status" value="1"/>
</dbReference>
<organism evidence="3 4">
    <name type="scientific">Hevea brasiliensis</name>
    <name type="common">Para rubber tree</name>
    <name type="synonym">Siphonia brasiliensis</name>
    <dbReference type="NCBI Taxonomy" id="3981"/>
    <lineage>
        <taxon>Eukaryota</taxon>
        <taxon>Viridiplantae</taxon>
        <taxon>Streptophyta</taxon>
        <taxon>Embryophyta</taxon>
        <taxon>Tracheophyta</taxon>
        <taxon>Spermatophyta</taxon>
        <taxon>Magnoliopsida</taxon>
        <taxon>eudicotyledons</taxon>
        <taxon>Gunneridae</taxon>
        <taxon>Pentapetalae</taxon>
        <taxon>rosids</taxon>
        <taxon>fabids</taxon>
        <taxon>Malpighiales</taxon>
        <taxon>Euphorbiaceae</taxon>
        <taxon>Crotonoideae</taxon>
        <taxon>Micrandreae</taxon>
        <taxon>Hevea</taxon>
    </lineage>
</organism>
<dbReference type="SUPFAM" id="SSF53681">
    <property type="entry name" value="Aspartate/glutamate racemase"/>
    <property type="match status" value="1"/>
</dbReference>
<evidence type="ECO:0000256" key="1">
    <source>
        <dbReference type="ARBA" id="ARBA00023235"/>
    </source>
</evidence>
<dbReference type="GO" id="GO:0047661">
    <property type="term" value="F:amino-acid racemase activity"/>
    <property type="evidence" value="ECO:0007669"/>
    <property type="project" value="InterPro"/>
</dbReference>
<dbReference type="AlphaFoldDB" id="A0A6A6NDL0"/>
<keyword evidence="1" id="KW-0413">Isomerase</keyword>
<dbReference type="InterPro" id="IPR004873">
    <property type="entry name" value="BURP_dom"/>
</dbReference>
<dbReference type="Proteomes" id="UP000467840">
    <property type="component" value="Chromosome 11"/>
</dbReference>
<gene>
    <name evidence="3" type="ORF">GH714_034351</name>
</gene>
<reference evidence="3 4" key="1">
    <citation type="journal article" date="2020" name="Mol. Plant">
        <title>The Chromosome-Based Rubber Tree Genome Provides New Insights into Spurge Genome Evolution and Rubber Biosynthesis.</title>
        <authorList>
            <person name="Liu J."/>
            <person name="Shi C."/>
            <person name="Shi C.C."/>
            <person name="Li W."/>
            <person name="Zhang Q.J."/>
            <person name="Zhang Y."/>
            <person name="Li K."/>
            <person name="Lu H.F."/>
            <person name="Shi C."/>
            <person name="Zhu S.T."/>
            <person name="Xiao Z.Y."/>
            <person name="Nan H."/>
            <person name="Yue Y."/>
            <person name="Zhu X.G."/>
            <person name="Wu Y."/>
            <person name="Hong X.N."/>
            <person name="Fan G.Y."/>
            <person name="Tong Y."/>
            <person name="Zhang D."/>
            <person name="Mao C.L."/>
            <person name="Liu Y.L."/>
            <person name="Hao S.J."/>
            <person name="Liu W.Q."/>
            <person name="Lv M.Q."/>
            <person name="Zhang H.B."/>
            <person name="Liu Y."/>
            <person name="Hu-Tang G.R."/>
            <person name="Wang J.P."/>
            <person name="Wang J.H."/>
            <person name="Sun Y.H."/>
            <person name="Ni S.B."/>
            <person name="Chen W.B."/>
            <person name="Zhang X.C."/>
            <person name="Jiao Y.N."/>
            <person name="Eichler E.E."/>
            <person name="Li G.H."/>
            <person name="Liu X."/>
            <person name="Gao L.Z."/>
        </authorList>
    </citation>
    <scope>NUCLEOTIDE SEQUENCE [LARGE SCALE GENOMIC DNA]</scope>
    <source>
        <strain evidence="4">cv. GT1</strain>
        <tissue evidence="3">Leaf</tissue>
    </source>
</reference>
<dbReference type="InterPro" id="IPR015942">
    <property type="entry name" value="Asp/Glu/hydantoin_racemase"/>
</dbReference>
<dbReference type="PROSITE" id="PS51277">
    <property type="entry name" value="BURP"/>
    <property type="match status" value="1"/>
</dbReference>
<dbReference type="Pfam" id="PF01177">
    <property type="entry name" value="Asp_Glu_race"/>
    <property type="match status" value="1"/>
</dbReference>
<accession>A0A6A6NDL0</accession>
<evidence type="ECO:0000313" key="3">
    <source>
        <dbReference type="EMBL" id="KAF2323255.1"/>
    </source>
</evidence>
<evidence type="ECO:0000259" key="2">
    <source>
        <dbReference type="PROSITE" id="PS51277"/>
    </source>
</evidence>
<dbReference type="Gene3D" id="3.40.50.1860">
    <property type="match status" value="1"/>
</dbReference>
<name>A0A6A6NDL0_HEVBR</name>
<dbReference type="EMBL" id="JAAGAX010000002">
    <property type="protein sequence ID" value="KAF2323255.1"/>
    <property type="molecule type" value="Genomic_DNA"/>
</dbReference>
<evidence type="ECO:0000313" key="4">
    <source>
        <dbReference type="Proteomes" id="UP000467840"/>
    </source>
</evidence>
<dbReference type="PANTHER" id="PTHR21198">
    <property type="entry name" value="GLUTAMATE RACEMASE"/>
    <property type="match status" value="1"/>
</dbReference>
<dbReference type="SMART" id="SM01045">
    <property type="entry name" value="BURP"/>
    <property type="match status" value="1"/>
</dbReference>
<keyword evidence="4" id="KW-1185">Reference proteome</keyword>
<dbReference type="PANTHER" id="PTHR21198:SF7">
    <property type="entry name" value="ASPARTATE-GLUTAMATE RACEMASE FAMILY"/>
    <property type="match status" value="1"/>
</dbReference>
<sequence>MFYALNYPSYAFSHVNSHKTRKARLKPVLAIPSSSTVLHTDENGSGSSDSLVSQANTVGSSVHLLHMGECVAKELKEAKLKPLEAGSPLRIGVLATHATLNAGFYQEKLQCEGFEVVLPDKATMEHAVIPSIEALNRRDMKGARNLLRIAVQVLLVRAVNTVILASDDLCDLLPQDDPLLKKCIDPIDALARSTIKWAQAAGTVEFINYAINLNFHVGAHHASAVRDVTEQAHFHNNLNDDMIKKNSLQLYYRILDELFKSPNLLGGLLWRIKGIKKFEDFVFEYVEPSYIGFFTPDKIWNQCFIFFGRVFGWKEEFKIVGTKQSSSALLQEYVVSEDPQEIIGSRKVICHPKYGSYYCHYDVKGVNKVVKVLLDGENGDKVEAIAVCHMSTSFTAQNLDHPLSRMLGLKPGTSPVCHILAVGNFVLVQT</sequence>